<name>A0A4U1ICY3_9BURK</name>
<feature type="domain" description="Carbohydrate kinase FGGY C-terminal" evidence="9">
    <location>
        <begin position="241"/>
        <end position="429"/>
    </location>
</feature>
<evidence type="ECO:0000256" key="4">
    <source>
        <dbReference type="ARBA" id="ARBA00022777"/>
    </source>
</evidence>
<evidence type="ECO:0000256" key="3">
    <source>
        <dbReference type="ARBA" id="ARBA00022741"/>
    </source>
</evidence>
<dbReference type="InterPro" id="IPR000577">
    <property type="entry name" value="Carb_kinase_FGGY"/>
</dbReference>
<evidence type="ECO:0000256" key="5">
    <source>
        <dbReference type="ARBA" id="ARBA00022840"/>
    </source>
</evidence>
<dbReference type="EMBL" id="SWJE01000002">
    <property type="protein sequence ID" value="TKC91486.1"/>
    <property type="molecule type" value="Genomic_DNA"/>
</dbReference>
<dbReference type="AlphaFoldDB" id="A0A4U1ICY3"/>
<organism evidence="10 11">
    <name type="scientific">Trinickia terrae</name>
    <dbReference type="NCBI Taxonomy" id="2571161"/>
    <lineage>
        <taxon>Bacteria</taxon>
        <taxon>Pseudomonadati</taxon>
        <taxon>Pseudomonadota</taxon>
        <taxon>Betaproteobacteria</taxon>
        <taxon>Burkholderiales</taxon>
        <taxon>Burkholderiaceae</taxon>
        <taxon>Trinickia</taxon>
    </lineage>
</organism>
<keyword evidence="11" id="KW-1185">Reference proteome</keyword>
<dbReference type="Pfam" id="PF02782">
    <property type="entry name" value="FGGY_C"/>
    <property type="match status" value="1"/>
</dbReference>
<reference evidence="10 11" key="1">
    <citation type="submission" date="2019-04" db="EMBL/GenBank/DDBJ databases">
        <title>Trinickia sp. 7GSK02, isolated from subtropical forest soil.</title>
        <authorList>
            <person name="Gao Z.-H."/>
            <person name="Qiu L.-H."/>
        </authorList>
    </citation>
    <scope>NUCLEOTIDE SEQUENCE [LARGE SCALE GENOMIC DNA]</scope>
    <source>
        <strain evidence="10 11">7GSK02</strain>
    </source>
</reference>
<dbReference type="PANTHER" id="PTHR10196">
    <property type="entry name" value="SUGAR KINASE"/>
    <property type="match status" value="1"/>
</dbReference>
<evidence type="ECO:0000256" key="7">
    <source>
        <dbReference type="RuleBase" id="RU003733"/>
    </source>
</evidence>
<evidence type="ECO:0000256" key="2">
    <source>
        <dbReference type="ARBA" id="ARBA00022679"/>
    </source>
</evidence>
<dbReference type="Pfam" id="PF00370">
    <property type="entry name" value="FGGY_N"/>
    <property type="match status" value="1"/>
</dbReference>
<sequence>MRIAAIDQGTTSTRVLVADSNGGADIVHSVRHRQHHPKAGWVEHSPEELLSNLNACIEAAGTIDAIGIDNQGESCLAWDAESGEALSPVIVWQDNRTADLLKNLREHGAEELTLSRAGLPLDPYFSASKLAWLLTHNDRVKQAQRAGTLRLGTTDAYFLDRLTGRFETDTTTASRTSLMNLERGEWDEDLCRLFGVPLECLPEIRPTVGEFGSVGTIPVTASIVDQQAALYGHGCRKTGDAKITFGTGAFALTLTGNQIVRAPEQGLLPTVAWRIGNDITYALDGGVYDASSAVEWAGRLGLYSDLSEISTFETPPAISQGLAFVPALSGLACPHWNRGAGALWVGMCASTTKGDLCQALLEGVALCTSEVIAAMMDRVNVTDRLSVDGGLGRNVYFVQFLADVLERTIVTQRFHELTAFGCAALASMGLGSALPEYKNASTVFHPCQDKATVGEWKARFAEAVTRSKGWR</sequence>
<proteinExistence type="inferred from homology"/>
<comment type="caution">
    <text evidence="10">The sequence shown here is derived from an EMBL/GenBank/DDBJ whole genome shotgun (WGS) entry which is preliminary data.</text>
</comment>
<dbReference type="GO" id="GO:0004370">
    <property type="term" value="F:glycerol kinase activity"/>
    <property type="evidence" value="ECO:0007669"/>
    <property type="project" value="TreeGrafter"/>
</dbReference>
<comment type="similarity">
    <text evidence="1 7">Belongs to the FGGY kinase family.</text>
</comment>
<accession>A0A4U1ICY3</accession>
<evidence type="ECO:0000313" key="10">
    <source>
        <dbReference type="EMBL" id="TKC91486.1"/>
    </source>
</evidence>
<keyword evidence="4 7" id="KW-0418">Kinase</keyword>
<dbReference type="GO" id="GO:0019563">
    <property type="term" value="P:glycerol catabolic process"/>
    <property type="evidence" value="ECO:0007669"/>
    <property type="project" value="TreeGrafter"/>
</dbReference>
<dbReference type="SUPFAM" id="SSF53067">
    <property type="entry name" value="Actin-like ATPase domain"/>
    <property type="match status" value="2"/>
</dbReference>
<evidence type="ECO:0000259" key="9">
    <source>
        <dbReference type="Pfam" id="PF02782"/>
    </source>
</evidence>
<dbReference type="Proteomes" id="UP000305539">
    <property type="component" value="Unassembled WGS sequence"/>
</dbReference>
<gene>
    <name evidence="10" type="ORF">FAZ69_03225</name>
</gene>
<evidence type="ECO:0000259" key="8">
    <source>
        <dbReference type="Pfam" id="PF00370"/>
    </source>
</evidence>
<dbReference type="InterPro" id="IPR043129">
    <property type="entry name" value="ATPase_NBD"/>
</dbReference>
<evidence type="ECO:0000256" key="6">
    <source>
        <dbReference type="ARBA" id="ARBA00043149"/>
    </source>
</evidence>
<keyword evidence="3" id="KW-0547">Nucleotide-binding</keyword>
<feature type="domain" description="Carbohydrate kinase FGGY N-terminal" evidence="8">
    <location>
        <begin position="4"/>
        <end position="228"/>
    </location>
</feature>
<keyword evidence="2 7" id="KW-0808">Transferase</keyword>
<evidence type="ECO:0000313" key="11">
    <source>
        <dbReference type="Proteomes" id="UP000305539"/>
    </source>
</evidence>
<evidence type="ECO:0000256" key="1">
    <source>
        <dbReference type="ARBA" id="ARBA00009156"/>
    </source>
</evidence>
<dbReference type="InterPro" id="IPR018485">
    <property type="entry name" value="FGGY_C"/>
</dbReference>
<dbReference type="OrthoDB" id="9805576at2"/>
<dbReference type="InterPro" id="IPR018484">
    <property type="entry name" value="FGGY_N"/>
</dbReference>
<dbReference type="RefSeq" id="WP_136892524.1">
    <property type="nucleotide sequence ID" value="NZ_SWJE01000002.1"/>
</dbReference>
<dbReference type="PIRSF" id="PIRSF000538">
    <property type="entry name" value="GlpK"/>
    <property type="match status" value="1"/>
</dbReference>
<dbReference type="PROSITE" id="PS00445">
    <property type="entry name" value="FGGY_KINASES_2"/>
    <property type="match status" value="1"/>
</dbReference>
<protein>
    <recommendedName>
        <fullName evidence="6">ATP:glycerol 3-phosphotransferase</fullName>
    </recommendedName>
</protein>
<keyword evidence="5" id="KW-0067">ATP-binding</keyword>
<dbReference type="Gene3D" id="3.30.420.40">
    <property type="match status" value="2"/>
</dbReference>
<dbReference type="PROSITE" id="PS00933">
    <property type="entry name" value="FGGY_KINASES_1"/>
    <property type="match status" value="1"/>
</dbReference>
<dbReference type="InterPro" id="IPR018483">
    <property type="entry name" value="Carb_kinase_FGGY_CS"/>
</dbReference>
<dbReference type="GO" id="GO:0005829">
    <property type="term" value="C:cytosol"/>
    <property type="evidence" value="ECO:0007669"/>
    <property type="project" value="TreeGrafter"/>
</dbReference>
<dbReference type="PANTHER" id="PTHR10196:SF69">
    <property type="entry name" value="GLYCEROL KINASE"/>
    <property type="match status" value="1"/>
</dbReference>
<dbReference type="GO" id="GO:0005524">
    <property type="term" value="F:ATP binding"/>
    <property type="evidence" value="ECO:0007669"/>
    <property type="project" value="UniProtKB-KW"/>
</dbReference>